<keyword evidence="2" id="KW-1185">Reference proteome</keyword>
<dbReference type="EMBL" id="CP001712">
    <property type="protein sequence ID" value="EAR14432.1"/>
    <property type="molecule type" value="Genomic_DNA"/>
</dbReference>
<sequence>MIAVLTGDIINSAQTPVPEWLPALKSLMGEWGESPQDWEIYRGDELQLRLPPGKALRAAVWLKALMRSREDMDIRLAIGIGTETFRGRRVSESNGEAYRRSGRAFENLKKDKTRLKVSGGVPDADKSLNLMLRLALQFMDSWTRVSAETVSLALAYPEASQETLAERLEIRQSAVSQRQTRARLDLVRELLGYYQDDYLKQIGCLL</sequence>
<dbReference type="KEGG" id="rbi:RB2501_00111"/>
<organism evidence="1 2">
    <name type="scientific">Robiginitalea biformata (strain ATCC BAA-864 / DSM 15991 / KCTC 12146 / HTCC2501)</name>
    <dbReference type="NCBI Taxonomy" id="313596"/>
    <lineage>
        <taxon>Bacteria</taxon>
        <taxon>Pseudomonadati</taxon>
        <taxon>Bacteroidota</taxon>
        <taxon>Flavobacteriia</taxon>
        <taxon>Flavobacteriales</taxon>
        <taxon>Flavobacteriaceae</taxon>
        <taxon>Robiginitalea</taxon>
    </lineage>
</organism>
<reference evidence="1 2" key="1">
    <citation type="journal article" date="2009" name="J. Bacteriol.">
        <title>Complete genome sequence of Robiginitalea biformata HTCC2501.</title>
        <authorList>
            <person name="Oh H.M."/>
            <person name="Giovannoni S.J."/>
            <person name="Lee K."/>
            <person name="Ferriera S."/>
            <person name="Johnson J."/>
            <person name="Cho J.C."/>
        </authorList>
    </citation>
    <scope>NUCLEOTIDE SEQUENCE [LARGE SCALE GENOMIC DNA]</scope>
    <source>
        <strain evidence="2">ATCC BAA-864 / HTCC2501 / KCTC 12146</strain>
    </source>
</reference>
<dbReference type="RefSeq" id="WP_015755220.1">
    <property type="nucleotide sequence ID" value="NC_013222.1"/>
</dbReference>
<dbReference type="AlphaFoldDB" id="A4CNG5"/>
<evidence type="ECO:0000313" key="2">
    <source>
        <dbReference type="Proteomes" id="UP000009049"/>
    </source>
</evidence>
<dbReference type="Proteomes" id="UP000009049">
    <property type="component" value="Chromosome"/>
</dbReference>
<gene>
    <name evidence="1" type="ordered locus">RB2501_00111</name>
</gene>
<dbReference type="STRING" id="313596.RB2501_00111"/>
<evidence type="ECO:0000313" key="1">
    <source>
        <dbReference type="EMBL" id="EAR14432.1"/>
    </source>
</evidence>
<dbReference type="eggNOG" id="COG1595">
    <property type="taxonomic scope" value="Bacteria"/>
</dbReference>
<protein>
    <submittedName>
        <fullName evidence="1">Uncharacterized protein</fullName>
    </submittedName>
</protein>
<proteinExistence type="predicted"/>
<dbReference type="HOGENOM" id="CLU_085936_1_0_10"/>
<accession>A4CNG5</accession>
<dbReference type="OrthoDB" id="7064118at2"/>
<name>A4CNG5_ROBBH</name>